<sequence length="1689" mass="187208">MSSSSEDVVDGDEYDDNGGGDRDGAAVVDDDDASSSSSSSFYDGGGDHAAVVVPLLRSSARTDPRAYCFRLCLSSLSCASSEHDLPSLLRSTFALVRTAGEGRRAMVALRDVWTSLSRERGVNDRGGEGNKEGEEAAVAAARDEAYSSPSVDDGVAAFVGNVIVRSVLSDCVSGSRHLARGFLDAVGDALLHGREGAPKPETKIPHRHPSSSLTLLDVIVTIALYSHLEYRPSVESIIDSMAPRQILSFLRLLPPLIRSWLPMNSSVMRCERERTHSLLYEQLASPLMSILFYVMISSSSSVARNVEGSCLMGGLLPFRKMPTSRARQAPATDLEGLFLTTDTCCMVSSELYSAVDPQRREKFVNSLLSMVSDAFVRSAPSSSPSTRHRIRHWQQEESTAKQTSDLKSQRLILLESARAACRTLLLISNDHASDLAPIRGAVLDHLLLLASKSISTTNFDTGEDSSSDYHLFDMNCAIVISLLQDTHRGSFYLNTKDETEIISTSRIDGSGSSELLILCQKLLFSSNFTSPDASNSSNSYQHRATCGIILASRLMRCKLIPLVERGSIWNWITSVISPSASAATPLDALDPEVARWGLTFLQFASSVIPPIESVASSDRNFPEMSRYTETQSVCGVSDVFNQVNKMLATAAIVQMEDSLRLPLVNTTSCDDTPKTFLAFADVSIHHDQLRKKKSTTTTSMVICGPYFLYGKLTRTGCRQRSSATRTKPFITTINLVADYVYHLVDRYLELGTLKSGTWNPRGWLLAKIQLPCCLSESSMEILGMSKHYGLEFDSSLMLDLDVNGDYFQKRWRLLFADEAKSKVTMVTNLVEFVNCIIISISVSCAVLKHAYHHFEREVPLDMNEVSQPSSSTSDKALDNVKCLHRRKRKQLNALQKLLQLQVNKIHTMQRICKNIHLALDGLYTEVCRLNSIEQLTVQMPTTNLKEEHASSNSPMEDKSVQHIARDTTRRNEDKASYETKRIPLSEVKSIISAIKMFLASESNTISNSILWSCLDDDVDDAILLKHLGNPEPHENAEEDTSSRVSRILFLRRNVLRCLQNNIIQLENKNYSLRVMPHRESKCSISLSGISRVFGMTISLSNLLNFTNESGQCHARCLSIGSFLSSHYKLLLAVFSVATNDIPFGSSMRHNVLLRENRKQSPEAIGCSNAEFLLSDVIQRCAESFSVPSNGVNSIVQEQAMVESSTSTHTKALIEKLIQQSKQCKDASISCHILDLLSILFMHTECPRGILPALASDALHSVYTSSAGTVNLPYIFFKLHCILIKDTNNNNDSARTSVVKESFALLNQTSNVLLKAKDPSTAAFVHHLLTQWSALVIEGANQRSCLNEMVETLDAFLAGSFRRSNRNNNPRPRVKTALSGLNEKTYTSLFEIMLHTISTSLSLSTPHRVKKKRSSRIYQVEEPYEGVIWPMEVYGKLLSIFQTNHMYFPRRFVFITVKTSSIMIKLGDFQLRQCVQWRNSQPNQMGIGMDYASVELLQPLIDCVASQCIGNIESFCNTTKIQLNRGSGGLGSNYRLTKAIAVLLYRCEGIKETLQSICLAHNLIFPKDFSSAQVTGGSPKRKRRAYEGVYEAGGEKHCKNEEFSTPRQIRPRGSLDKTLTPPSVLELLPEPGIGKDVLYDSIIRNSIMQSDSADSEESSLNSDADIEEDKDSIQESDDDDSFGVIGDWGT</sequence>
<feature type="region of interest" description="Disordered" evidence="1">
    <location>
        <begin position="1"/>
        <end position="42"/>
    </location>
</feature>
<dbReference type="Proteomes" id="UP001530315">
    <property type="component" value="Unassembled WGS sequence"/>
</dbReference>
<reference evidence="2 3" key="1">
    <citation type="submission" date="2024-10" db="EMBL/GenBank/DDBJ databases">
        <title>Updated reference genomes for cyclostephanoid diatoms.</title>
        <authorList>
            <person name="Roberts W.R."/>
            <person name="Alverson A.J."/>
        </authorList>
    </citation>
    <scope>NUCLEOTIDE SEQUENCE [LARGE SCALE GENOMIC DNA]</scope>
    <source>
        <strain evidence="2 3">AJA276-08</strain>
    </source>
</reference>
<feature type="compositionally biased region" description="Acidic residues" evidence="1">
    <location>
        <begin position="7"/>
        <end position="18"/>
    </location>
</feature>
<keyword evidence="3" id="KW-1185">Reference proteome</keyword>
<feature type="compositionally biased region" description="Acidic residues" evidence="1">
    <location>
        <begin position="1663"/>
        <end position="1680"/>
    </location>
</feature>
<name>A0ABD3QJE3_9STRA</name>
<evidence type="ECO:0000313" key="2">
    <source>
        <dbReference type="EMBL" id="KAL3800083.1"/>
    </source>
</evidence>
<protein>
    <submittedName>
        <fullName evidence="2">Uncharacterized protein</fullName>
    </submittedName>
</protein>
<evidence type="ECO:0000256" key="1">
    <source>
        <dbReference type="SAM" id="MobiDB-lite"/>
    </source>
</evidence>
<organism evidence="2 3">
    <name type="scientific">Stephanodiscus triporus</name>
    <dbReference type="NCBI Taxonomy" id="2934178"/>
    <lineage>
        <taxon>Eukaryota</taxon>
        <taxon>Sar</taxon>
        <taxon>Stramenopiles</taxon>
        <taxon>Ochrophyta</taxon>
        <taxon>Bacillariophyta</taxon>
        <taxon>Coscinodiscophyceae</taxon>
        <taxon>Thalassiosirophycidae</taxon>
        <taxon>Stephanodiscales</taxon>
        <taxon>Stephanodiscaceae</taxon>
        <taxon>Stephanodiscus</taxon>
    </lineage>
</organism>
<accession>A0ABD3QJE3</accession>
<comment type="caution">
    <text evidence="2">The sequence shown here is derived from an EMBL/GenBank/DDBJ whole genome shotgun (WGS) entry which is preliminary data.</text>
</comment>
<gene>
    <name evidence="2" type="ORF">ACHAW5_004450</name>
</gene>
<feature type="compositionally biased region" description="Polar residues" evidence="1">
    <location>
        <begin position="1647"/>
        <end position="1661"/>
    </location>
</feature>
<dbReference type="EMBL" id="JALLAZ020000230">
    <property type="protein sequence ID" value="KAL3800083.1"/>
    <property type="molecule type" value="Genomic_DNA"/>
</dbReference>
<evidence type="ECO:0000313" key="3">
    <source>
        <dbReference type="Proteomes" id="UP001530315"/>
    </source>
</evidence>
<feature type="region of interest" description="Disordered" evidence="1">
    <location>
        <begin position="946"/>
        <end position="975"/>
    </location>
</feature>
<proteinExistence type="predicted"/>
<feature type="region of interest" description="Disordered" evidence="1">
    <location>
        <begin position="1647"/>
        <end position="1689"/>
    </location>
</feature>